<keyword evidence="1" id="KW-0812">Transmembrane</keyword>
<accession>M9R904</accession>
<name>M9R904_9RHOB</name>
<dbReference type="AlphaFoldDB" id="M9R904"/>
<sequence length="72" mass="7974">MPYKQVFPWIWLRRFCFLGKDGSDWDAVEIQLSPLTCVLGVFLMALGLSAFALVRVFLANCLTGVLSAGASY</sequence>
<protein>
    <submittedName>
        <fullName evidence="2">Uncharacterized protein</fullName>
    </submittedName>
</protein>
<gene>
    <name evidence="2" type="ORF">OAN307_c11060</name>
</gene>
<keyword evidence="1" id="KW-0472">Membrane</keyword>
<dbReference type="KEGG" id="oat:OAN307_c11060"/>
<dbReference type="EMBL" id="CP003740">
    <property type="protein sequence ID" value="AGI66811.1"/>
    <property type="molecule type" value="Genomic_DNA"/>
</dbReference>
<keyword evidence="1" id="KW-1133">Transmembrane helix</keyword>
<feature type="transmembrane region" description="Helical" evidence="1">
    <location>
        <begin position="32"/>
        <end position="58"/>
    </location>
</feature>
<dbReference type="HOGENOM" id="CLU_2718368_0_0_5"/>
<proteinExistence type="predicted"/>
<reference evidence="2 3" key="1">
    <citation type="journal article" date="2013" name="PLoS ONE">
        <title>Poles Apart: Arctic and Antarctic Octadecabacter strains Share High Genome Plasticity and a New Type of Xanthorhodopsin.</title>
        <authorList>
            <person name="Vollmers J."/>
            <person name="Voget S."/>
            <person name="Dietrich S."/>
            <person name="Gollnow K."/>
            <person name="Smits M."/>
            <person name="Meyer K."/>
            <person name="Brinkhoff T."/>
            <person name="Simon M."/>
            <person name="Daniel R."/>
        </authorList>
    </citation>
    <scope>NUCLEOTIDE SEQUENCE [LARGE SCALE GENOMIC DNA]</scope>
    <source>
        <strain evidence="2 3">307</strain>
    </source>
</reference>
<organism evidence="2 3">
    <name type="scientific">Octadecabacter antarcticus 307</name>
    <dbReference type="NCBI Taxonomy" id="391626"/>
    <lineage>
        <taxon>Bacteria</taxon>
        <taxon>Pseudomonadati</taxon>
        <taxon>Pseudomonadota</taxon>
        <taxon>Alphaproteobacteria</taxon>
        <taxon>Rhodobacterales</taxon>
        <taxon>Roseobacteraceae</taxon>
        <taxon>Octadecabacter</taxon>
    </lineage>
</organism>
<evidence type="ECO:0000313" key="2">
    <source>
        <dbReference type="EMBL" id="AGI66811.1"/>
    </source>
</evidence>
<evidence type="ECO:0000256" key="1">
    <source>
        <dbReference type="SAM" id="Phobius"/>
    </source>
</evidence>
<dbReference type="Proteomes" id="UP000005307">
    <property type="component" value="Chromosome"/>
</dbReference>
<keyword evidence="3" id="KW-1185">Reference proteome</keyword>
<evidence type="ECO:0000313" key="3">
    <source>
        <dbReference type="Proteomes" id="UP000005307"/>
    </source>
</evidence>